<protein>
    <recommendedName>
        <fullName evidence="3">At4g15545-like C-terminal domain-containing protein</fullName>
    </recommendedName>
</protein>
<evidence type="ECO:0000313" key="4">
    <source>
        <dbReference type="EMBL" id="CAA7062063.1"/>
    </source>
</evidence>
<feature type="compositionally biased region" description="Low complexity" evidence="2">
    <location>
        <begin position="235"/>
        <end position="249"/>
    </location>
</feature>
<sequence>MSRIAGGDRGGRSDLELPDEILSVIPTDPLEQLDLAKKITSMAIASSVSNLEADVVELRQKLHEREIGVHELEKKASRFERDFREADSRLKIVLHDNMNLREERDSLATTVTNLRRDVAKLETFKRQLIQSLSNENALQREVVEDIKTCDKSVHWSYPDKEETTNLHSYNKSRDMTRPVDDDSNYTGPRFSVTPYISPWMTPKIISPRSNSSPKRTSGAMSPTDTHFESQKATLSYPSSQQSSAANSPPRSLPRTPRVDGKWFFRQARSRLSYEQFKAFLANVKELNAQKQTREETLRKANEIFGTENKDLYLSFQGLVSKNKT</sequence>
<accession>A0A6D2L603</accession>
<dbReference type="AlphaFoldDB" id="A0A6D2L603"/>
<dbReference type="PANTHER" id="PTHR47383">
    <property type="entry name" value="OS03G0659800 PROTEIN"/>
    <property type="match status" value="1"/>
</dbReference>
<dbReference type="EMBL" id="CACVBM020001917">
    <property type="protein sequence ID" value="CAA7062063.1"/>
    <property type="molecule type" value="Genomic_DNA"/>
</dbReference>
<proteinExistence type="predicted"/>
<feature type="compositionally biased region" description="Basic and acidic residues" evidence="2">
    <location>
        <begin position="171"/>
        <end position="180"/>
    </location>
</feature>
<feature type="region of interest" description="Disordered" evidence="2">
    <location>
        <begin position="201"/>
        <end position="258"/>
    </location>
</feature>
<keyword evidence="1" id="KW-0175">Coiled coil</keyword>
<comment type="caution">
    <text evidence="4">The sequence shown here is derived from an EMBL/GenBank/DDBJ whole genome shotgun (WGS) entry which is preliminary data.</text>
</comment>
<keyword evidence="5" id="KW-1185">Reference proteome</keyword>
<reference evidence="4" key="1">
    <citation type="submission" date="2020-01" db="EMBL/GenBank/DDBJ databases">
        <authorList>
            <person name="Mishra B."/>
        </authorList>
    </citation>
    <scope>NUCLEOTIDE SEQUENCE [LARGE SCALE GENOMIC DNA]</scope>
</reference>
<feature type="compositionally biased region" description="Polar residues" evidence="2">
    <location>
        <begin position="207"/>
        <end position="224"/>
    </location>
</feature>
<organism evidence="4 5">
    <name type="scientific">Microthlaspi erraticum</name>
    <dbReference type="NCBI Taxonomy" id="1685480"/>
    <lineage>
        <taxon>Eukaryota</taxon>
        <taxon>Viridiplantae</taxon>
        <taxon>Streptophyta</taxon>
        <taxon>Embryophyta</taxon>
        <taxon>Tracheophyta</taxon>
        <taxon>Spermatophyta</taxon>
        <taxon>Magnoliopsida</taxon>
        <taxon>eudicotyledons</taxon>
        <taxon>Gunneridae</taxon>
        <taxon>Pentapetalae</taxon>
        <taxon>rosids</taxon>
        <taxon>malvids</taxon>
        <taxon>Brassicales</taxon>
        <taxon>Brassicaceae</taxon>
        <taxon>Coluteocarpeae</taxon>
        <taxon>Microthlaspi</taxon>
    </lineage>
</organism>
<feature type="region of interest" description="Disordered" evidence="2">
    <location>
        <begin position="166"/>
        <end position="186"/>
    </location>
</feature>
<dbReference type="InterPro" id="IPR058936">
    <property type="entry name" value="At4g15545-like"/>
</dbReference>
<gene>
    <name evidence="4" type="ORF">MERR_LOCUS49299</name>
</gene>
<name>A0A6D2L603_9BRAS</name>
<dbReference type="Proteomes" id="UP000467841">
    <property type="component" value="Unassembled WGS sequence"/>
</dbReference>
<feature type="coiled-coil region" evidence="1">
    <location>
        <begin position="69"/>
        <end position="117"/>
    </location>
</feature>
<dbReference type="Pfam" id="PF25972">
    <property type="entry name" value="At4g15545_C"/>
    <property type="match status" value="1"/>
</dbReference>
<evidence type="ECO:0000256" key="1">
    <source>
        <dbReference type="SAM" id="Coils"/>
    </source>
</evidence>
<dbReference type="PANTHER" id="PTHR47383:SF8">
    <property type="entry name" value="OS01G0768300 PROTEIN"/>
    <property type="match status" value="1"/>
</dbReference>
<evidence type="ECO:0000256" key="2">
    <source>
        <dbReference type="SAM" id="MobiDB-lite"/>
    </source>
</evidence>
<dbReference type="OrthoDB" id="5599468at2759"/>
<dbReference type="InterPro" id="IPR058935">
    <property type="entry name" value="At4g15545-like_C"/>
</dbReference>
<feature type="domain" description="At4g15545-like C-terminal" evidence="3">
    <location>
        <begin position="256"/>
        <end position="321"/>
    </location>
</feature>
<evidence type="ECO:0000313" key="5">
    <source>
        <dbReference type="Proteomes" id="UP000467841"/>
    </source>
</evidence>
<evidence type="ECO:0000259" key="3">
    <source>
        <dbReference type="Pfam" id="PF25972"/>
    </source>
</evidence>